<dbReference type="GO" id="GO:0005886">
    <property type="term" value="C:plasma membrane"/>
    <property type="evidence" value="ECO:0007669"/>
    <property type="project" value="UniProtKB-SubCell"/>
</dbReference>
<protein>
    <submittedName>
        <fullName evidence="10">Putative tolQ-type transport protein</fullName>
    </submittedName>
</protein>
<gene>
    <name evidence="10" type="ORF">LNTAR_05894</name>
</gene>
<keyword evidence="11" id="KW-1185">Reference proteome</keyword>
<comment type="similarity">
    <text evidence="6">Belongs to the exbB/tolQ family.</text>
</comment>
<evidence type="ECO:0000256" key="7">
    <source>
        <dbReference type="SAM" id="Phobius"/>
    </source>
</evidence>
<dbReference type="OrthoDB" id="4045at2"/>
<reference evidence="10 11" key="1">
    <citation type="journal article" date="2010" name="J. Bacteriol.">
        <title>Genome sequence of Lentisphaera araneosa HTCC2155T, the type species of the order Lentisphaerales in the phylum Lentisphaerae.</title>
        <authorList>
            <person name="Thrash J.C."/>
            <person name="Cho J.C."/>
            <person name="Vergin K.L."/>
            <person name="Morris R.M."/>
            <person name="Giovannoni S.J."/>
        </authorList>
    </citation>
    <scope>NUCLEOTIDE SEQUENCE [LARGE SCALE GENOMIC DNA]</scope>
    <source>
        <strain evidence="10 11">HTCC2155</strain>
    </source>
</reference>
<evidence type="ECO:0000256" key="5">
    <source>
        <dbReference type="ARBA" id="ARBA00023136"/>
    </source>
</evidence>
<evidence type="ECO:0000256" key="2">
    <source>
        <dbReference type="ARBA" id="ARBA00022475"/>
    </source>
</evidence>
<dbReference type="Pfam" id="PF01618">
    <property type="entry name" value="MotA_ExbB"/>
    <property type="match status" value="1"/>
</dbReference>
<evidence type="ECO:0000256" key="3">
    <source>
        <dbReference type="ARBA" id="ARBA00022692"/>
    </source>
</evidence>
<feature type="domain" description="MotA/TolQ/ExbB proton channel" evidence="9">
    <location>
        <begin position="111"/>
        <end position="223"/>
    </location>
</feature>
<dbReference type="eggNOG" id="COG0811">
    <property type="taxonomic scope" value="Bacteria"/>
</dbReference>
<dbReference type="PANTHER" id="PTHR30625:SF17">
    <property type="entry name" value="TOLQ-RELATED"/>
    <property type="match status" value="1"/>
</dbReference>
<comment type="caution">
    <text evidence="10">The sequence shown here is derived from an EMBL/GenBank/DDBJ whole genome shotgun (WGS) entry which is preliminary data.</text>
</comment>
<keyword evidence="6" id="KW-0813">Transport</keyword>
<accession>A6DPI7</accession>
<keyword evidence="3 7" id="KW-0812">Transmembrane</keyword>
<name>A6DPI7_9BACT</name>
<dbReference type="EMBL" id="ABCK01000016">
    <property type="protein sequence ID" value="EDM26483.1"/>
    <property type="molecule type" value="Genomic_DNA"/>
</dbReference>
<dbReference type="AlphaFoldDB" id="A6DPI7"/>
<keyword evidence="2" id="KW-1003">Cell membrane</keyword>
<evidence type="ECO:0000313" key="11">
    <source>
        <dbReference type="Proteomes" id="UP000004947"/>
    </source>
</evidence>
<keyword evidence="6" id="KW-0653">Protein transport</keyword>
<feature type="chain" id="PRO_5002694616" evidence="8">
    <location>
        <begin position="22"/>
        <end position="257"/>
    </location>
</feature>
<feature type="transmembrane region" description="Helical" evidence="7">
    <location>
        <begin position="155"/>
        <end position="177"/>
    </location>
</feature>
<proteinExistence type="inferred from homology"/>
<feature type="transmembrane region" description="Helical" evidence="7">
    <location>
        <begin position="43"/>
        <end position="70"/>
    </location>
</feature>
<dbReference type="RefSeq" id="WP_007279769.1">
    <property type="nucleotide sequence ID" value="NZ_ABCK01000016.1"/>
</dbReference>
<dbReference type="Proteomes" id="UP000004947">
    <property type="component" value="Unassembled WGS sequence"/>
</dbReference>
<dbReference type="InterPro" id="IPR050790">
    <property type="entry name" value="ExbB/TolQ_transport"/>
</dbReference>
<dbReference type="GO" id="GO:0017038">
    <property type="term" value="P:protein import"/>
    <property type="evidence" value="ECO:0007669"/>
    <property type="project" value="TreeGrafter"/>
</dbReference>
<evidence type="ECO:0000313" key="10">
    <source>
        <dbReference type="EMBL" id="EDM26483.1"/>
    </source>
</evidence>
<feature type="transmembrane region" description="Helical" evidence="7">
    <location>
        <begin position="197"/>
        <end position="219"/>
    </location>
</feature>
<evidence type="ECO:0000256" key="6">
    <source>
        <dbReference type="RuleBase" id="RU004057"/>
    </source>
</evidence>
<evidence type="ECO:0000256" key="4">
    <source>
        <dbReference type="ARBA" id="ARBA00022989"/>
    </source>
</evidence>
<comment type="subcellular location">
    <subcellularLocation>
        <location evidence="1">Cell membrane</location>
        <topology evidence="1">Multi-pass membrane protein</topology>
    </subcellularLocation>
    <subcellularLocation>
        <location evidence="6">Membrane</location>
        <topology evidence="6">Multi-pass membrane protein</topology>
    </subcellularLocation>
</comment>
<evidence type="ECO:0000259" key="9">
    <source>
        <dbReference type="Pfam" id="PF01618"/>
    </source>
</evidence>
<evidence type="ECO:0000256" key="1">
    <source>
        <dbReference type="ARBA" id="ARBA00004651"/>
    </source>
</evidence>
<feature type="signal peptide" evidence="8">
    <location>
        <begin position="1"/>
        <end position="21"/>
    </location>
</feature>
<sequence>MLNNTLKYTLASLALSMSAFAQEAAEAGGEAAAQNTTAGFKEIIFGGGAVGIFIWVLILLCSLGMLAFIIDSVLILNREKILPAHLQDAVEDSLNDGDLESAIAACEETPSPLANILLAAFANIAEGYDVIQDSVSSAADLENEKILQRINYLNVFGQMGPMLGLLGTVSGMVGAFAGLANKTGAAKATFLANQISIALWTTVAGLLISIPALLGYTLARNAAIKITIETQSTVLDLIKKLKDAEVDDEEYEDEEYE</sequence>
<organism evidence="10 11">
    <name type="scientific">Lentisphaera araneosa HTCC2155</name>
    <dbReference type="NCBI Taxonomy" id="313628"/>
    <lineage>
        <taxon>Bacteria</taxon>
        <taxon>Pseudomonadati</taxon>
        <taxon>Lentisphaerota</taxon>
        <taxon>Lentisphaeria</taxon>
        <taxon>Lentisphaerales</taxon>
        <taxon>Lentisphaeraceae</taxon>
        <taxon>Lentisphaera</taxon>
    </lineage>
</organism>
<dbReference type="InterPro" id="IPR002898">
    <property type="entry name" value="MotA_ExbB_proton_chnl"/>
</dbReference>
<dbReference type="PANTHER" id="PTHR30625">
    <property type="entry name" value="PROTEIN TOLQ"/>
    <property type="match status" value="1"/>
</dbReference>
<dbReference type="STRING" id="313628.LNTAR_05894"/>
<keyword evidence="5 7" id="KW-0472">Membrane</keyword>
<keyword evidence="4 7" id="KW-1133">Transmembrane helix</keyword>
<keyword evidence="8" id="KW-0732">Signal</keyword>
<evidence type="ECO:0000256" key="8">
    <source>
        <dbReference type="SAM" id="SignalP"/>
    </source>
</evidence>